<dbReference type="Gene3D" id="3.20.20.70">
    <property type="entry name" value="Aldolase class I"/>
    <property type="match status" value="1"/>
</dbReference>
<dbReference type="RefSeq" id="WP_076995731.1">
    <property type="nucleotide sequence ID" value="NZ_MSPR01000005.1"/>
</dbReference>
<dbReference type="InterPro" id="IPR008589">
    <property type="entry name" value="MupG"/>
</dbReference>
<keyword evidence="6" id="KW-1185">Reference proteome</keyword>
<dbReference type="InterPro" id="IPR029000">
    <property type="entry name" value="Cyclophilin-like_dom_sf"/>
</dbReference>
<feature type="domain" description="6-phospho-N-acetylmuramidase N-terminal" evidence="2">
    <location>
        <begin position="4"/>
        <end position="236"/>
    </location>
</feature>
<evidence type="ECO:0000313" key="3">
    <source>
        <dbReference type="EMBL" id="ONK28386.1"/>
    </source>
</evidence>
<dbReference type="Pfam" id="PF05913">
    <property type="entry name" value="MupG_C"/>
    <property type="match status" value="1"/>
</dbReference>
<dbReference type="InterPro" id="IPR013785">
    <property type="entry name" value="Aldolase_TIM"/>
</dbReference>
<dbReference type="EMBL" id="MSPR01000005">
    <property type="protein sequence ID" value="ONK30163.1"/>
    <property type="molecule type" value="Genomic_DNA"/>
</dbReference>
<dbReference type="Pfam" id="PF19200">
    <property type="entry name" value="MupG_N"/>
    <property type="match status" value="1"/>
</dbReference>
<proteinExistence type="predicted"/>
<dbReference type="InterPro" id="IPR017853">
    <property type="entry name" value="GH"/>
</dbReference>
<dbReference type="EMBL" id="MSPT01000005">
    <property type="protein sequence ID" value="ONK28386.1"/>
    <property type="molecule type" value="Genomic_DNA"/>
</dbReference>
<dbReference type="Proteomes" id="UP000188946">
    <property type="component" value="Unassembled WGS sequence"/>
</dbReference>
<gene>
    <name evidence="4" type="ORF">BVE84_03630</name>
    <name evidence="3" type="ORF">BVE86_03300</name>
</gene>
<accession>A0AB36JTX4</accession>
<organism evidence="3 5">
    <name type="scientific">Streptococcus azizii</name>
    <dbReference type="NCBI Taxonomy" id="1579424"/>
    <lineage>
        <taxon>Bacteria</taxon>
        <taxon>Bacillati</taxon>
        <taxon>Bacillota</taxon>
        <taxon>Bacilli</taxon>
        <taxon>Lactobacillales</taxon>
        <taxon>Streptococcaceae</taxon>
        <taxon>Streptococcus</taxon>
    </lineage>
</organism>
<evidence type="ECO:0000259" key="1">
    <source>
        <dbReference type="Pfam" id="PF05913"/>
    </source>
</evidence>
<evidence type="ECO:0000313" key="4">
    <source>
        <dbReference type="EMBL" id="ONK30163.1"/>
    </source>
</evidence>
<evidence type="ECO:0000313" key="5">
    <source>
        <dbReference type="Proteomes" id="UP000188600"/>
    </source>
</evidence>
<dbReference type="Proteomes" id="UP000188600">
    <property type="component" value="Unassembled WGS sequence"/>
</dbReference>
<dbReference type="AlphaFoldDB" id="A0AB36JTX4"/>
<dbReference type="InterPro" id="IPR043797">
    <property type="entry name" value="MupG_N"/>
</dbReference>
<dbReference type="PANTHER" id="PTHR38435:SF1">
    <property type="entry name" value="DUF871 DOMAIN-CONTAINING PROTEIN"/>
    <property type="match status" value="1"/>
</dbReference>
<protein>
    <recommendedName>
        <fullName evidence="7">Outer surface protein</fullName>
    </recommendedName>
</protein>
<evidence type="ECO:0000259" key="2">
    <source>
        <dbReference type="Pfam" id="PF19200"/>
    </source>
</evidence>
<evidence type="ECO:0008006" key="7">
    <source>
        <dbReference type="Google" id="ProtNLM"/>
    </source>
</evidence>
<dbReference type="PANTHER" id="PTHR38435">
    <property type="match status" value="1"/>
</dbReference>
<name>A0AB36JTX4_9STRE</name>
<dbReference type="InterPro" id="IPR043894">
    <property type="entry name" value="MupG_C"/>
</dbReference>
<evidence type="ECO:0000313" key="6">
    <source>
        <dbReference type="Proteomes" id="UP000188946"/>
    </source>
</evidence>
<reference evidence="5 6" key="1">
    <citation type="submission" date="2016-12" db="EMBL/GenBank/DDBJ databases">
        <authorList>
            <person name="Gulvik C.A."/>
        </authorList>
    </citation>
    <scope>NUCLEOTIDE SEQUENCE [LARGE SCALE GENOMIC DNA]</scope>
    <source>
        <strain evidence="4 6">12-5202</strain>
        <strain evidence="3 5">12-5291</strain>
    </source>
</reference>
<comment type="caution">
    <text evidence="3">The sequence shown here is derived from an EMBL/GenBank/DDBJ whole genome shotgun (WGS) entry which is preliminary data.</text>
</comment>
<feature type="domain" description="6-phospho-N-acetylmuramidase C-terminal" evidence="1">
    <location>
        <begin position="249"/>
        <end position="360"/>
    </location>
</feature>
<dbReference type="Gene3D" id="2.40.100.10">
    <property type="entry name" value="Cyclophilin-like"/>
    <property type="match status" value="1"/>
</dbReference>
<sequence>MLALGFSLYPEKYSLEQSLDYVDLLAKYGAKRLFMSLLQLSSGMADCAKLYQDIICYANQQGIRVIADVSPSFLVANGWQDGLLEKCREFGLAGIRLDEALPLADMVALSQNSHGIKVELNMSTDKGLLTALVEAGGDLQNIIACHNFYPHEFTGLSRQHFLDMSTFYHERGIETAVFLSANTATEGPWPVTEGLPTLEEIRHAPLTVQAEVIKATGLFDTVLISNQFILETELAGLVQVLKQESVGLTYEPLVEVTAAERAILDFPHCYRGDLSDFVIRSTEPRVRYQEVSIPSRGQSSPVTRGTVLIDNDRYLRYKGELQIALKSFTVSEKVNVVAQLTPWSLLVLDYLEPWQSFTLKEDRPS</sequence>
<dbReference type="SUPFAM" id="SSF50891">
    <property type="entry name" value="Cyclophilin-like"/>
    <property type="match status" value="1"/>
</dbReference>
<dbReference type="SUPFAM" id="SSF51445">
    <property type="entry name" value="(Trans)glycosidases"/>
    <property type="match status" value="1"/>
</dbReference>